<dbReference type="GO" id="GO:0008610">
    <property type="term" value="P:lipid biosynthetic process"/>
    <property type="evidence" value="ECO:0007669"/>
    <property type="project" value="InterPro"/>
</dbReference>
<dbReference type="GO" id="GO:0016020">
    <property type="term" value="C:membrane"/>
    <property type="evidence" value="ECO:0007669"/>
    <property type="project" value="UniProtKB-SubCell"/>
</dbReference>
<dbReference type="OrthoDB" id="6354873at2759"/>
<reference evidence="7 8" key="1">
    <citation type="journal article" date="2014" name="Proc. Natl. Acad. Sci. U.S.A.">
        <title>Trajectory and genomic determinants of fungal-pathogen speciation and host adaptation.</title>
        <authorList>
            <person name="Hu X."/>
            <person name="Xiao G."/>
            <person name="Zheng P."/>
            <person name="Shang Y."/>
            <person name="Su Y."/>
            <person name="Zhang X."/>
            <person name="Liu X."/>
            <person name="Zhan S."/>
            <person name="St Leger R.J."/>
            <person name="Wang C."/>
        </authorList>
    </citation>
    <scope>NUCLEOTIDE SEQUENCE [LARGE SCALE GENOMIC DNA]</scope>
    <source>
        <strain evidence="7 8">ARSEF 1941</strain>
    </source>
</reference>
<evidence type="ECO:0000256" key="4">
    <source>
        <dbReference type="ARBA" id="ARBA00023136"/>
    </source>
</evidence>
<comment type="caution">
    <text evidence="7">The sequence shown here is derived from an EMBL/GenBank/DDBJ whole genome shotgun (WGS) entry which is preliminary data.</text>
</comment>
<dbReference type="PANTHER" id="PTHR11863">
    <property type="entry name" value="STEROL DESATURASE"/>
    <property type="match status" value="1"/>
</dbReference>
<dbReference type="GO" id="GO:0005506">
    <property type="term" value="F:iron ion binding"/>
    <property type="evidence" value="ECO:0007669"/>
    <property type="project" value="InterPro"/>
</dbReference>
<keyword evidence="8" id="KW-1185">Reference proteome</keyword>
<dbReference type="Pfam" id="PF04116">
    <property type="entry name" value="FA_hydroxylase"/>
    <property type="match status" value="1"/>
</dbReference>
<keyword evidence="3 5" id="KW-1133">Transmembrane helix</keyword>
<feature type="domain" description="Fatty acid hydroxylase" evidence="6">
    <location>
        <begin position="170"/>
        <end position="296"/>
    </location>
</feature>
<evidence type="ECO:0000256" key="5">
    <source>
        <dbReference type="SAM" id="Phobius"/>
    </source>
</evidence>
<proteinExistence type="predicted"/>
<dbReference type="AlphaFoldDB" id="A0A0B2WW49"/>
<feature type="transmembrane region" description="Helical" evidence="5">
    <location>
        <begin position="162"/>
        <end position="183"/>
    </location>
</feature>
<dbReference type="Proteomes" id="UP000030816">
    <property type="component" value="Unassembled WGS sequence"/>
</dbReference>
<sequence length="349" mass="41341">MDIVLELTDTFIADYAYAYLYPFRPDLYDFPHGNNANASSAHTLSSWTYKPATQFLQVQPSRAAYMSSLTRDNPFRQLATLFFITWFFGILVYFVFATLSYYLIFDKRTLNHPKFIKNQIWLEIKQANKSMPFMAVCTAPLFLLEVRGFGNLYDTTEEGPGMWYNFLQFPLFLFFTDFCIYWIHRYLHHPLIYKHLHKPHHKWIMPTPYASHAFHPLDGFAQSLPYHIFPFIFPLQKLAYVVLFVFVNFWSILIHDGEYLTNNPIVNGAACHSLHHSRFEVNYGQFFTAFDRLGGTYRMPEAWMFEKERKMSEKQWKKESMTVDEFVKEIEGHDERSYGPAQDEAKKTK</sequence>
<feature type="transmembrane region" description="Helical" evidence="5">
    <location>
        <begin position="238"/>
        <end position="255"/>
    </location>
</feature>
<dbReference type="InterPro" id="IPR050307">
    <property type="entry name" value="Sterol_Desaturase_Related"/>
</dbReference>
<keyword evidence="2 5" id="KW-0812">Transmembrane</keyword>
<dbReference type="EMBL" id="AZHE01000010">
    <property type="protein sequence ID" value="KHN97672.1"/>
    <property type="molecule type" value="Genomic_DNA"/>
</dbReference>
<comment type="subcellular location">
    <subcellularLocation>
        <location evidence="1">Membrane</location>
    </subcellularLocation>
</comment>
<dbReference type="GO" id="GO:0016491">
    <property type="term" value="F:oxidoreductase activity"/>
    <property type="evidence" value="ECO:0007669"/>
    <property type="project" value="InterPro"/>
</dbReference>
<keyword evidence="4 5" id="KW-0472">Membrane</keyword>
<protein>
    <submittedName>
        <fullName evidence="7">C-5 sterol desaturase</fullName>
    </submittedName>
</protein>
<evidence type="ECO:0000259" key="6">
    <source>
        <dbReference type="Pfam" id="PF04116"/>
    </source>
</evidence>
<dbReference type="STRING" id="1081103.A0A0B2WW49"/>
<organism evidence="7 8">
    <name type="scientific">Metarhizium album (strain ARSEF 1941)</name>
    <dbReference type="NCBI Taxonomy" id="1081103"/>
    <lineage>
        <taxon>Eukaryota</taxon>
        <taxon>Fungi</taxon>
        <taxon>Dikarya</taxon>
        <taxon>Ascomycota</taxon>
        <taxon>Pezizomycotina</taxon>
        <taxon>Sordariomycetes</taxon>
        <taxon>Hypocreomycetidae</taxon>
        <taxon>Hypocreales</taxon>
        <taxon>Clavicipitaceae</taxon>
        <taxon>Metarhizium</taxon>
    </lineage>
</organism>
<evidence type="ECO:0000256" key="2">
    <source>
        <dbReference type="ARBA" id="ARBA00022692"/>
    </source>
</evidence>
<dbReference type="InterPro" id="IPR006694">
    <property type="entry name" value="Fatty_acid_hydroxylase"/>
</dbReference>
<gene>
    <name evidence="7" type="ORF">MAM_04687</name>
</gene>
<name>A0A0B2WW49_METAS</name>
<dbReference type="GeneID" id="63739142"/>
<evidence type="ECO:0000256" key="3">
    <source>
        <dbReference type="ARBA" id="ARBA00022989"/>
    </source>
</evidence>
<dbReference type="HOGENOM" id="CLU_047036_3_0_1"/>
<evidence type="ECO:0000313" key="7">
    <source>
        <dbReference type="EMBL" id="KHN97672.1"/>
    </source>
</evidence>
<accession>A0A0B2WW49</accession>
<evidence type="ECO:0000313" key="8">
    <source>
        <dbReference type="Proteomes" id="UP000030816"/>
    </source>
</evidence>
<feature type="transmembrane region" description="Helical" evidence="5">
    <location>
        <begin position="78"/>
        <end position="104"/>
    </location>
</feature>
<evidence type="ECO:0000256" key="1">
    <source>
        <dbReference type="ARBA" id="ARBA00004370"/>
    </source>
</evidence>
<dbReference type="RefSeq" id="XP_040678738.1">
    <property type="nucleotide sequence ID" value="XM_040823485.1"/>
</dbReference>